<evidence type="ECO:0000313" key="1">
    <source>
        <dbReference type="EMBL" id="PUA31026.1"/>
    </source>
</evidence>
<evidence type="ECO:0000313" key="2">
    <source>
        <dbReference type="Proteomes" id="UP000244066"/>
    </source>
</evidence>
<name>A0A2R7Y0F8_9ARCH</name>
<protein>
    <submittedName>
        <fullName evidence="1">Uncharacterized protein</fullName>
    </submittedName>
</protein>
<dbReference type="AlphaFoldDB" id="A0A2R7Y0F8"/>
<proteinExistence type="predicted"/>
<reference evidence="1 2" key="1">
    <citation type="submission" date="2017-04" db="EMBL/GenBank/DDBJ databases">
        <title>Draft Aigarchaeota genome from a New Zealand hot spring.</title>
        <authorList>
            <person name="Reysenbach A.-L."/>
            <person name="Donaho J.A."/>
            <person name="Gerhart J."/>
            <person name="Kelley J.F."/>
            <person name="Kouba K."/>
            <person name="Podar M."/>
            <person name="Stott M."/>
        </authorList>
    </citation>
    <scope>NUCLEOTIDE SEQUENCE [LARGE SCALE GENOMIC DNA]</scope>
    <source>
        <strain evidence="1">NZ13_MG1</strain>
    </source>
</reference>
<comment type="caution">
    <text evidence="1">The sequence shown here is derived from an EMBL/GenBank/DDBJ whole genome shotgun (WGS) entry which is preliminary data.</text>
</comment>
<dbReference type="EMBL" id="NDWU01000032">
    <property type="protein sequence ID" value="PUA31026.1"/>
    <property type="molecule type" value="Genomic_DNA"/>
</dbReference>
<gene>
    <name evidence="1" type="ORF">B9J98_08180</name>
</gene>
<dbReference type="Proteomes" id="UP000244066">
    <property type="component" value="Unassembled WGS sequence"/>
</dbReference>
<accession>A0A2R7Y0F8</accession>
<sequence>MFVEKGMSKGVKDEASVIGWVELIVMDKYGNIKYRVGSSKENVLSKNSKDECKDGKNCAFFSSIPTKLVDILWSKNVITNVGIACIIRLVFAGLTENKFGYLAIGTGTTTEAVTDTALQSEIARKAATVTQETTSIEGDTAKLEAIFSSADGLIGTHNVSELGVFNAPSGGYMIARKVVAAVPVNWDAGETLAARYFIQMTR</sequence>
<organism evidence="1 2">
    <name type="scientific">Candidatus Terraquivivens tikiterensis</name>
    <dbReference type="NCBI Taxonomy" id="1980982"/>
    <lineage>
        <taxon>Archaea</taxon>
        <taxon>Nitrososphaerota</taxon>
        <taxon>Candidatus Wolframiiraptoraceae</taxon>
        <taxon>Candidatus Terraquivivens</taxon>
    </lineage>
</organism>